<evidence type="ECO:0000313" key="2">
    <source>
        <dbReference type="EMBL" id="RUO69485.1"/>
    </source>
</evidence>
<dbReference type="AlphaFoldDB" id="A0A432Z003"/>
<dbReference type="GO" id="GO:0006355">
    <property type="term" value="P:regulation of DNA-templated transcription"/>
    <property type="evidence" value="ECO:0007669"/>
    <property type="project" value="InterPro"/>
</dbReference>
<dbReference type="RefSeq" id="WP_126781258.1">
    <property type="nucleotide sequence ID" value="NZ_PIQC01000004.1"/>
</dbReference>
<proteinExistence type="predicted"/>
<dbReference type="Proteomes" id="UP000288058">
    <property type="component" value="Unassembled WGS sequence"/>
</dbReference>
<gene>
    <name evidence="2" type="ORF">CWI78_06080</name>
</gene>
<name>A0A432Z003_9GAMM</name>
<accession>A0A432Z003</accession>
<protein>
    <submittedName>
        <fullName evidence="2">Damage-inducible protein J</fullName>
    </submittedName>
</protein>
<dbReference type="InterPro" id="IPR013321">
    <property type="entry name" value="Arc_rbn_hlx_hlx"/>
</dbReference>
<feature type="compositionally biased region" description="Basic and acidic residues" evidence="1">
    <location>
        <begin position="1"/>
        <end position="14"/>
    </location>
</feature>
<dbReference type="Gene3D" id="1.10.1220.10">
    <property type="entry name" value="Met repressor-like"/>
    <property type="match status" value="1"/>
</dbReference>
<sequence>METRIQFRIDEQTKHLAQQQAESEGRTLSDACRQLAEQLASERRKQLSQDSWLTEQVNQAFQKLESGQSEFMDNEQAKSRMEKFKAQFRE</sequence>
<evidence type="ECO:0000313" key="3">
    <source>
        <dbReference type="Proteomes" id="UP000288058"/>
    </source>
</evidence>
<evidence type="ECO:0000256" key="1">
    <source>
        <dbReference type="SAM" id="MobiDB-lite"/>
    </source>
</evidence>
<comment type="caution">
    <text evidence="2">The sequence shown here is derived from an EMBL/GenBank/DDBJ whole genome shotgun (WGS) entry which is preliminary data.</text>
</comment>
<keyword evidence="3" id="KW-1185">Reference proteome</keyword>
<dbReference type="OrthoDB" id="6485518at2"/>
<dbReference type="EMBL" id="PIQC01000004">
    <property type="protein sequence ID" value="RUO69485.1"/>
    <property type="molecule type" value="Genomic_DNA"/>
</dbReference>
<feature type="region of interest" description="Disordered" evidence="1">
    <location>
        <begin position="1"/>
        <end position="29"/>
    </location>
</feature>
<reference evidence="3" key="1">
    <citation type="journal article" date="2018" name="Front. Microbiol.">
        <title>Genome-Based Analysis Reveals the Taxonomy and Diversity of the Family Idiomarinaceae.</title>
        <authorList>
            <person name="Liu Y."/>
            <person name="Lai Q."/>
            <person name="Shao Z."/>
        </authorList>
    </citation>
    <scope>NUCLEOTIDE SEQUENCE [LARGE SCALE GENOMIC DNA]</scope>
    <source>
        <strain evidence="3">R22</strain>
    </source>
</reference>
<organism evidence="2 3">
    <name type="scientific">Idiomarina ramblicola</name>
    <dbReference type="NCBI Taxonomy" id="263724"/>
    <lineage>
        <taxon>Bacteria</taxon>
        <taxon>Pseudomonadati</taxon>
        <taxon>Pseudomonadota</taxon>
        <taxon>Gammaproteobacteria</taxon>
        <taxon>Alteromonadales</taxon>
        <taxon>Idiomarinaceae</taxon>
        <taxon>Idiomarina</taxon>
    </lineage>
</organism>
<dbReference type="InterPro" id="IPR007337">
    <property type="entry name" value="RelB/DinJ"/>
</dbReference>
<dbReference type="Pfam" id="PF04221">
    <property type="entry name" value="RelB"/>
    <property type="match status" value="1"/>
</dbReference>